<feature type="transmembrane region" description="Helical" evidence="1">
    <location>
        <begin position="37"/>
        <end position="57"/>
    </location>
</feature>
<dbReference type="GeneID" id="97287046"/>
<organism evidence="3 4">
    <name type="scientific">Staphylococcus arlettae</name>
    <dbReference type="NCBI Taxonomy" id="29378"/>
    <lineage>
        <taxon>Bacteria</taxon>
        <taxon>Bacillati</taxon>
        <taxon>Bacillota</taxon>
        <taxon>Bacilli</taxon>
        <taxon>Bacillales</taxon>
        <taxon>Staphylococcaceae</taxon>
        <taxon>Staphylococcus</taxon>
    </lineage>
</organism>
<dbReference type="STRING" id="1212545.SARL_02535"/>
<dbReference type="Proteomes" id="UP000321598">
    <property type="component" value="Unassembled WGS sequence"/>
</dbReference>
<reference evidence="2 5" key="2">
    <citation type="submission" date="2019-07" db="EMBL/GenBank/DDBJ databases">
        <title>Whole genome shotgun sequence of Staphylococcus arlettae NBRC 109765.</title>
        <authorList>
            <person name="Hosoyama A."/>
            <person name="Uohara A."/>
            <person name="Ohji S."/>
            <person name="Ichikawa N."/>
        </authorList>
    </citation>
    <scope>NUCLEOTIDE SEQUENCE [LARGE SCALE GENOMIC DNA]</scope>
    <source>
        <strain evidence="2 5">NBRC 109765</strain>
    </source>
</reference>
<dbReference type="Proteomes" id="UP000254956">
    <property type="component" value="Unassembled WGS sequence"/>
</dbReference>
<keyword evidence="1" id="KW-0472">Membrane</keyword>
<evidence type="ECO:0000313" key="3">
    <source>
        <dbReference type="EMBL" id="SUJ13293.1"/>
    </source>
</evidence>
<gene>
    <name evidence="3" type="ORF">NCTC12413_00698</name>
    <name evidence="2" type="ORF">SAR03_18980</name>
</gene>
<sequence>MKNGIRITLLILSTVLILSELIYGIPFLGGSLILSFGWQPLLINIFLYFIIVLILFVDRQNSIKPMLIIPLLGIIGTFIAFIPFIGMIVHWILFFLMLFFILVVLSSPIYVPNKHAKVVYTQDRYGNRY</sequence>
<evidence type="ECO:0000256" key="1">
    <source>
        <dbReference type="SAM" id="Phobius"/>
    </source>
</evidence>
<evidence type="ECO:0000313" key="2">
    <source>
        <dbReference type="EMBL" id="GEQ00861.1"/>
    </source>
</evidence>
<name>A0A380C6T6_9STAP</name>
<dbReference type="RefSeq" id="WP_002509278.1">
    <property type="nucleotide sequence ID" value="NZ_BKAV01000022.1"/>
</dbReference>
<dbReference type="AlphaFoldDB" id="A0A380C6T6"/>
<reference evidence="3 4" key="1">
    <citation type="submission" date="2018-06" db="EMBL/GenBank/DDBJ databases">
        <authorList>
            <consortium name="Pathogen Informatics"/>
            <person name="Doyle S."/>
        </authorList>
    </citation>
    <scope>NUCLEOTIDE SEQUENCE [LARGE SCALE GENOMIC DNA]</scope>
    <source>
        <strain evidence="3 4">NCTC12413</strain>
    </source>
</reference>
<dbReference type="EMBL" id="BKAV01000022">
    <property type="protein sequence ID" value="GEQ00861.1"/>
    <property type="molecule type" value="Genomic_DNA"/>
</dbReference>
<keyword evidence="1" id="KW-0812">Transmembrane</keyword>
<feature type="transmembrane region" description="Helical" evidence="1">
    <location>
        <begin position="91"/>
        <end position="111"/>
    </location>
</feature>
<protein>
    <recommendedName>
        <fullName evidence="6">Integral membrane protein</fullName>
    </recommendedName>
</protein>
<feature type="transmembrane region" description="Helical" evidence="1">
    <location>
        <begin position="7"/>
        <end position="25"/>
    </location>
</feature>
<evidence type="ECO:0000313" key="4">
    <source>
        <dbReference type="Proteomes" id="UP000254956"/>
    </source>
</evidence>
<feature type="transmembrane region" description="Helical" evidence="1">
    <location>
        <begin position="66"/>
        <end position="85"/>
    </location>
</feature>
<keyword evidence="5" id="KW-1185">Reference proteome</keyword>
<evidence type="ECO:0008006" key="6">
    <source>
        <dbReference type="Google" id="ProtNLM"/>
    </source>
</evidence>
<proteinExistence type="predicted"/>
<evidence type="ECO:0000313" key="5">
    <source>
        <dbReference type="Proteomes" id="UP000321598"/>
    </source>
</evidence>
<dbReference type="EMBL" id="UGZE01000001">
    <property type="protein sequence ID" value="SUJ13293.1"/>
    <property type="molecule type" value="Genomic_DNA"/>
</dbReference>
<keyword evidence="1" id="KW-1133">Transmembrane helix</keyword>
<accession>A0A380C6T6</accession>